<keyword evidence="6 10" id="KW-0560">Oxidoreductase</keyword>
<dbReference type="PANTHER" id="PTHR23418:SF4">
    <property type="entry name" value="ACIREDUCTONE DIOXYGENASE 4"/>
    <property type="match status" value="1"/>
</dbReference>
<dbReference type="SUPFAM" id="SSF51182">
    <property type="entry name" value="RmlC-like cupins"/>
    <property type="match status" value="1"/>
</dbReference>
<evidence type="ECO:0000256" key="8">
    <source>
        <dbReference type="ARBA" id="ARBA00023167"/>
    </source>
</evidence>
<dbReference type="InterPro" id="IPR027496">
    <property type="entry name" value="ARD_euk"/>
</dbReference>
<keyword evidence="9 10" id="KW-0539">Nucleus</keyword>
<feature type="binding site" evidence="10">
    <location>
        <position position="95"/>
    </location>
    <ligand>
        <name>Fe(2+)</name>
        <dbReference type="ChEBI" id="CHEBI:29033"/>
        <note>for iron-dependent acireductone dioxygenase activity</note>
    </ligand>
</feature>
<feature type="binding site" evidence="10">
    <location>
        <position position="91"/>
    </location>
    <ligand>
        <name>Ni(2+)</name>
        <dbReference type="ChEBI" id="CHEBI:49786"/>
        <note>for nickel-dependent acireductone dioxygenase activity</note>
    </ligand>
</feature>
<organism evidence="11 12">
    <name type="scientific">Apostasia shenzhenica</name>
    <dbReference type="NCBI Taxonomy" id="1088818"/>
    <lineage>
        <taxon>Eukaryota</taxon>
        <taxon>Viridiplantae</taxon>
        <taxon>Streptophyta</taxon>
        <taxon>Embryophyta</taxon>
        <taxon>Tracheophyta</taxon>
        <taxon>Spermatophyta</taxon>
        <taxon>Magnoliopsida</taxon>
        <taxon>Liliopsida</taxon>
        <taxon>Asparagales</taxon>
        <taxon>Orchidaceae</taxon>
        <taxon>Apostasioideae</taxon>
        <taxon>Apostasia</taxon>
    </lineage>
</organism>
<protein>
    <recommendedName>
        <fullName evidence="10">Acireductone dioxygenase</fullName>
    </recommendedName>
    <alternativeName>
        <fullName evidence="10">Acireductone dioxygenase (Fe(2+)-requiring)</fullName>
        <shortName evidence="10">ARD'</shortName>
        <shortName evidence="10">Fe-ARD</shortName>
        <ecNumber evidence="10">1.13.11.54</ecNumber>
    </alternativeName>
    <alternativeName>
        <fullName evidence="10">Acireductone dioxygenase (Ni(2+)-requiring)</fullName>
        <shortName evidence="10">ARD</shortName>
        <shortName evidence="10">Ni-ARD</shortName>
        <ecNumber evidence="10">1.13.11.53</ecNumber>
    </alternativeName>
</protein>
<keyword evidence="8 10" id="KW-0486">Methionine biosynthesis</keyword>
<dbReference type="GO" id="GO:0010308">
    <property type="term" value="F:acireductone dioxygenase (Ni2+-requiring) activity"/>
    <property type="evidence" value="ECO:0007669"/>
    <property type="project" value="UniProtKB-UniRule"/>
</dbReference>
<dbReference type="GO" id="GO:0005737">
    <property type="term" value="C:cytoplasm"/>
    <property type="evidence" value="ECO:0007669"/>
    <property type="project" value="UniProtKB-SubCell"/>
</dbReference>
<dbReference type="UniPathway" id="UPA00904">
    <property type="reaction ID" value="UER00878"/>
</dbReference>
<dbReference type="GO" id="GO:0005634">
    <property type="term" value="C:nucleus"/>
    <property type="evidence" value="ECO:0007669"/>
    <property type="project" value="UniProtKB-SubCell"/>
</dbReference>
<gene>
    <name evidence="11" type="ORF">AXF42_Ash014329</name>
</gene>
<dbReference type="Proteomes" id="UP000236161">
    <property type="component" value="Unassembled WGS sequence"/>
</dbReference>
<evidence type="ECO:0000256" key="4">
    <source>
        <dbReference type="ARBA" id="ARBA00022723"/>
    </source>
</evidence>
<name>A0A2I0B0T5_9ASPA</name>
<comment type="cofactor">
    <cofactor evidence="10">
        <name>Fe(2+)</name>
        <dbReference type="ChEBI" id="CHEBI:29033"/>
    </cofactor>
    <cofactor evidence="10">
        <name>Ni(2+)</name>
        <dbReference type="ChEBI" id="CHEBI:49786"/>
    </cofactor>
    <text evidence="10">Binds either 1 Fe or Ni cation per monomer. Iron-binding promotes an acireductone dioxygenase reaction producing 2-keto-4-methylthiobutyrate, while nickel-binding promotes an acireductone dioxygenase reaction producing 3-(methylsulfanyl)propanoate.</text>
</comment>
<evidence type="ECO:0000313" key="12">
    <source>
        <dbReference type="Proteomes" id="UP000236161"/>
    </source>
</evidence>
<feature type="binding site" evidence="10">
    <location>
        <position position="89"/>
    </location>
    <ligand>
        <name>Ni(2+)</name>
        <dbReference type="ChEBI" id="CHEBI:49786"/>
        <note>for nickel-dependent acireductone dioxygenase activity</note>
    </ligand>
</feature>
<dbReference type="GO" id="GO:0010309">
    <property type="term" value="F:acireductone dioxygenase [iron(II)-requiring] activity"/>
    <property type="evidence" value="ECO:0007669"/>
    <property type="project" value="UniProtKB-UniRule"/>
</dbReference>
<keyword evidence="2 10" id="KW-0533">Nickel</keyword>
<comment type="pathway">
    <text evidence="10">Amino-acid biosynthesis; L-methionine biosynthesis via salvage pathway; L-methionine from S-methyl-5-thio-alpha-D-ribose 1-phosphate: step 5/6.</text>
</comment>
<comment type="catalytic activity">
    <reaction evidence="10">
        <text>1,2-dihydroxy-5-(methylsulfanyl)pent-1-en-3-one + O2 = 4-methylsulfanyl-2-oxobutanoate + formate + 2 H(+)</text>
        <dbReference type="Rhea" id="RHEA:24504"/>
        <dbReference type="ChEBI" id="CHEBI:15378"/>
        <dbReference type="ChEBI" id="CHEBI:15379"/>
        <dbReference type="ChEBI" id="CHEBI:15740"/>
        <dbReference type="ChEBI" id="CHEBI:16723"/>
        <dbReference type="ChEBI" id="CHEBI:49252"/>
        <dbReference type="EC" id="1.13.11.54"/>
    </reaction>
</comment>
<evidence type="ECO:0000256" key="5">
    <source>
        <dbReference type="ARBA" id="ARBA00022964"/>
    </source>
</evidence>
<dbReference type="InterPro" id="IPR014710">
    <property type="entry name" value="RmlC-like_jellyroll"/>
</dbReference>
<keyword evidence="7 10" id="KW-0408">Iron</keyword>
<feature type="binding site" evidence="10">
    <location>
        <position position="134"/>
    </location>
    <ligand>
        <name>Fe(2+)</name>
        <dbReference type="ChEBI" id="CHEBI:29033"/>
        <note>for iron-dependent acireductone dioxygenase activity</note>
    </ligand>
</feature>
<comment type="similarity">
    <text evidence="10">Belongs to the acireductone dioxygenase (ARD) family.</text>
</comment>
<feature type="binding site" evidence="10">
    <location>
        <position position="91"/>
    </location>
    <ligand>
        <name>Fe(2+)</name>
        <dbReference type="ChEBI" id="CHEBI:29033"/>
        <note>for iron-dependent acireductone dioxygenase activity</note>
    </ligand>
</feature>
<proteinExistence type="inferred from homology"/>
<comment type="function">
    <text evidence="10">Catalyzes 2 different reactions between oxygen and the acireductone 1,2-dihydroxy-3-keto-5-methylthiopentene (DHK-MTPene) depending upon the metal bound in the active site. Fe-containing acireductone dioxygenase (Fe-ARD) produces formate and 2-keto-4-methylthiobutyrate (KMTB), the alpha-ketoacid precursor of methionine in the methionine recycle pathway. Ni-containing acireductone dioxygenase (Ni-ARD) produces methylthiopropionate, carbon monoxide and formate, and does not lie on the methionine recycle pathway.</text>
</comment>
<dbReference type="FunFam" id="2.60.120.10:FF:000099">
    <property type="entry name" value="1,2-dihydroxy-3-keto-5-methylthiopentene dioxygenase"/>
    <property type="match status" value="1"/>
</dbReference>
<dbReference type="PANTHER" id="PTHR23418">
    <property type="entry name" value="ACIREDUCTONE DIOXYGENASE"/>
    <property type="match status" value="1"/>
</dbReference>
<evidence type="ECO:0000256" key="1">
    <source>
        <dbReference type="ARBA" id="ARBA00022490"/>
    </source>
</evidence>
<dbReference type="HAMAP" id="MF_03154">
    <property type="entry name" value="Salvage_MtnD_euk"/>
    <property type="match status" value="1"/>
</dbReference>
<feature type="binding site" evidence="10">
    <location>
        <position position="134"/>
    </location>
    <ligand>
        <name>Ni(2+)</name>
        <dbReference type="ChEBI" id="CHEBI:49786"/>
        <note>for nickel-dependent acireductone dioxygenase activity</note>
    </ligand>
</feature>
<feature type="binding site" evidence="10">
    <location>
        <position position="89"/>
    </location>
    <ligand>
        <name>Fe(2+)</name>
        <dbReference type="ChEBI" id="CHEBI:29033"/>
        <note>for iron-dependent acireductone dioxygenase activity</note>
    </ligand>
</feature>
<dbReference type="GO" id="GO:0016151">
    <property type="term" value="F:nickel cation binding"/>
    <property type="evidence" value="ECO:0007669"/>
    <property type="project" value="UniProtKB-UniRule"/>
</dbReference>
<evidence type="ECO:0000256" key="3">
    <source>
        <dbReference type="ARBA" id="ARBA00022605"/>
    </source>
</evidence>
<evidence type="ECO:0000313" key="11">
    <source>
        <dbReference type="EMBL" id="PKA61412.1"/>
    </source>
</evidence>
<dbReference type="InterPro" id="IPR011051">
    <property type="entry name" value="RmlC_Cupin_sf"/>
</dbReference>
<keyword evidence="12" id="KW-1185">Reference proteome</keyword>
<comment type="subcellular location">
    <subcellularLocation>
        <location evidence="10">Cytoplasm</location>
    </subcellularLocation>
    <subcellularLocation>
        <location evidence="10">Nucleus</location>
    </subcellularLocation>
</comment>
<accession>A0A2I0B0T5</accession>
<reference evidence="11 12" key="1">
    <citation type="journal article" date="2017" name="Nature">
        <title>The Apostasia genome and the evolution of orchids.</title>
        <authorList>
            <person name="Zhang G.Q."/>
            <person name="Liu K.W."/>
            <person name="Li Z."/>
            <person name="Lohaus R."/>
            <person name="Hsiao Y.Y."/>
            <person name="Niu S.C."/>
            <person name="Wang J.Y."/>
            <person name="Lin Y.C."/>
            <person name="Xu Q."/>
            <person name="Chen L.J."/>
            <person name="Yoshida K."/>
            <person name="Fujiwara S."/>
            <person name="Wang Z.W."/>
            <person name="Zhang Y.Q."/>
            <person name="Mitsuda N."/>
            <person name="Wang M."/>
            <person name="Liu G.H."/>
            <person name="Pecoraro L."/>
            <person name="Huang H.X."/>
            <person name="Xiao X.J."/>
            <person name="Lin M."/>
            <person name="Wu X.Y."/>
            <person name="Wu W.L."/>
            <person name="Chen Y.Y."/>
            <person name="Chang S.B."/>
            <person name="Sakamoto S."/>
            <person name="Ohme-Takagi M."/>
            <person name="Yagi M."/>
            <person name="Zeng S.J."/>
            <person name="Shen C.Y."/>
            <person name="Yeh C.M."/>
            <person name="Luo Y.B."/>
            <person name="Tsai W.C."/>
            <person name="Van de Peer Y."/>
            <person name="Liu Z.J."/>
        </authorList>
    </citation>
    <scope>NUCLEOTIDE SEQUENCE [LARGE SCALE GENOMIC DNA]</scope>
    <source>
        <strain evidence="12">cv. Shenzhen</strain>
        <tissue evidence="11">Stem</tissue>
    </source>
</reference>
<dbReference type="Pfam" id="PF03079">
    <property type="entry name" value="ARD"/>
    <property type="match status" value="1"/>
</dbReference>
<dbReference type="STRING" id="1088818.A0A2I0B0T5"/>
<keyword evidence="5 10" id="KW-0223">Dioxygenase</keyword>
<dbReference type="GO" id="GO:0005506">
    <property type="term" value="F:iron ion binding"/>
    <property type="evidence" value="ECO:0007669"/>
    <property type="project" value="UniProtKB-UniRule"/>
</dbReference>
<keyword evidence="4 10" id="KW-0479">Metal-binding</keyword>
<dbReference type="GO" id="GO:0019509">
    <property type="term" value="P:L-methionine salvage from methylthioadenosine"/>
    <property type="evidence" value="ECO:0007669"/>
    <property type="project" value="UniProtKB-UniRule"/>
</dbReference>
<evidence type="ECO:0000256" key="6">
    <source>
        <dbReference type="ARBA" id="ARBA00023002"/>
    </source>
</evidence>
<keyword evidence="1 10" id="KW-0963">Cytoplasm</keyword>
<evidence type="ECO:0000256" key="2">
    <source>
        <dbReference type="ARBA" id="ARBA00022596"/>
    </source>
</evidence>
<dbReference type="AlphaFoldDB" id="A0A2I0B0T5"/>
<dbReference type="EC" id="1.13.11.54" evidence="10"/>
<keyword evidence="3 10" id="KW-0028">Amino-acid biosynthesis</keyword>
<evidence type="ECO:0000256" key="7">
    <source>
        <dbReference type="ARBA" id="ARBA00023004"/>
    </source>
</evidence>
<dbReference type="OrthoDB" id="1937916at2759"/>
<evidence type="ECO:0000256" key="9">
    <source>
        <dbReference type="ARBA" id="ARBA00023242"/>
    </source>
</evidence>
<feature type="binding site" evidence="10">
    <location>
        <position position="95"/>
    </location>
    <ligand>
        <name>Ni(2+)</name>
        <dbReference type="ChEBI" id="CHEBI:49786"/>
        <note>for nickel-dependent acireductone dioxygenase activity</note>
    </ligand>
</feature>
<dbReference type="EMBL" id="KZ451930">
    <property type="protein sequence ID" value="PKA61412.1"/>
    <property type="molecule type" value="Genomic_DNA"/>
</dbReference>
<comment type="catalytic activity">
    <reaction evidence="10">
        <text>1,2-dihydroxy-5-(methylsulfanyl)pent-1-en-3-one + O2 = 3-(methylsulfanyl)propanoate + CO + formate + 2 H(+)</text>
        <dbReference type="Rhea" id="RHEA:14161"/>
        <dbReference type="ChEBI" id="CHEBI:15378"/>
        <dbReference type="ChEBI" id="CHEBI:15379"/>
        <dbReference type="ChEBI" id="CHEBI:15740"/>
        <dbReference type="ChEBI" id="CHEBI:17245"/>
        <dbReference type="ChEBI" id="CHEBI:49016"/>
        <dbReference type="ChEBI" id="CHEBI:49252"/>
        <dbReference type="EC" id="1.13.11.53"/>
    </reaction>
</comment>
<evidence type="ECO:0000256" key="10">
    <source>
        <dbReference type="HAMAP-Rule" id="MF_03154"/>
    </source>
</evidence>
<dbReference type="InterPro" id="IPR004313">
    <property type="entry name" value="ARD"/>
</dbReference>
<dbReference type="Pfam" id="PF17181">
    <property type="entry name" value="EPF"/>
    <property type="match status" value="1"/>
</dbReference>
<dbReference type="Gene3D" id="2.60.120.10">
    <property type="entry name" value="Jelly Rolls"/>
    <property type="match status" value="1"/>
</dbReference>
<dbReference type="CDD" id="cd02232">
    <property type="entry name" value="cupin_ARD"/>
    <property type="match status" value="1"/>
</dbReference>
<sequence length="281" mass="31918">MAPEAWMIEESEEDQRLSHHRIPKEFVSWDKLAGIGVVYWHLDPKKPESGEELKKIREARGYSYMDYLELSPGKIENYDEKLKNFYREHMHADEEIRYCLEGSGFFDVRDEGDTWIRIWIKEGDMIVLPAGLYHRFTLDTSNYVKCAGGEVGYGNPAPPRPRPVCGFGPGHLLRCGCGRSPLKAKQGNHAGSSGLVEITREKGKPSFGSSDRLENESWEHPAFGRRRLAGPGSSPPTCRSKCGRCFPCRAVHIAIQPGHFVPLEYYPEAWRCKCGNKLFMP</sequence>
<dbReference type="EC" id="1.13.11.53" evidence="10"/>